<feature type="domain" description="S1 motif" evidence="6">
    <location>
        <begin position="463"/>
        <end position="531"/>
    </location>
</feature>
<comment type="catalytic activity">
    <reaction evidence="5">
        <text>isopentenyl diphosphate + 2 oxidized [2Fe-2S]-[ferredoxin] + H2O = (2E)-4-hydroxy-3-methylbut-2-enyl diphosphate + 2 reduced [2Fe-2S]-[ferredoxin] + 2 H(+)</text>
        <dbReference type="Rhea" id="RHEA:24488"/>
        <dbReference type="Rhea" id="RHEA-COMP:10000"/>
        <dbReference type="Rhea" id="RHEA-COMP:10001"/>
        <dbReference type="ChEBI" id="CHEBI:15377"/>
        <dbReference type="ChEBI" id="CHEBI:15378"/>
        <dbReference type="ChEBI" id="CHEBI:33737"/>
        <dbReference type="ChEBI" id="CHEBI:33738"/>
        <dbReference type="ChEBI" id="CHEBI:128753"/>
        <dbReference type="ChEBI" id="CHEBI:128769"/>
        <dbReference type="EC" id="1.17.7.4"/>
    </reaction>
</comment>
<evidence type="ECO:0000256" key="5">
    <source>
        <dbReference type="HAMAP-Rule" id="MF_00191"/>
    </source>
</evidence>
<dbReference type="FunFam" id="2.40.50.140:FF:000051">
    <property type="entry name" value="RNA-binding transcriptional accessory protein"/>
    <property type="match status" value="2"/>
</dbReference>
<feature type="binding site" evidence="5">
    <location>
        <position position="12"/>
    </location>
    <ligand>
        <name>[4Fe-4S] cluster</name>
        <dbReference type="ChEBI" id="CHEBI:49883"/>
    </ligand>
</feature>
<feature type="domain" description="S1 motif" evidence="6">
    <location>
        <begin position="548"/>
        <end position="617"/>
    </location>
</feature>
<evidence type="ECO:0000256" key="3">
    <source>
        <dbReference type="ARBA" id="ARBA00023004"/>
    </source>
</evidence>
<dbReference type="PANTHER" id="PTHR30426:SF0">
    <property type="entry name" value="4-HYDROXY-3-METHYLBUT-2-ENYL DIPHOSPHATE REDUCTASE"/>
    <property type="match status" value="1"/>
</dbReference>
<dbReference type="HAMAP" id="MF_00191">
    <property type="entry name" value="IspH"/>
    <property type="match status" value="1"/>
</dbReference>
<keyword evidence="4 5" id="KW-0411">Iron-sulfur</keyword>
<proteinExistence type="inferred from homology"/>
<dbReference type="Pfam" id="PF00575">
    <property type="entry name" value="S1"/>
    <property type="match status" value="4"/>
</dbReference>
<dbReference type="CDD" id="cd04465">
    <property type="entry name" value="S1_RPS1_repeat_ec2_hs2"/>
    <property type="match status" value="1"/>
</dbReference>
<comment type="pathway">
    <text evidence="5">Isoprenoid biosynthesis; isopentenyl diphosphate biosynthesis via DXP pathway; isopentenyl diphosphate from 1-deoxy-D-xylulose 5-phosphate: step 6/6.</text>
</comment>
<feature type="binding site" evidence="5">
    <location>
        <position position="121"/>
    </location>
    <ligand>
        <name>dimethylallyl diphosphate</name>
        <dbReference type="ChEBI" id="CHEBI:57623"/>
    </ligand>
</feature>
<keyword evidence="5" id="KW-0414">Isoprene biosynthesis</keyword>
<dbReference type="Pfam" id="PF02401">
    <property type="entry name" value="LYTB"/>
    <property type="match status" value="1"/>
</dbReference>
<dbReference type="GO" id="GO:0051745">
    <property type="term" value="F:4-hydroxy-3-methylbut-2-enyl diphosphate reductase activity"/>
    <property type="evidence" value="ECO:0007669"/>
    <property type="project" value="UniProtKB-UniRule"/>
</dbReference>
<feature type="domain" description="S1 motif" evidence="6">
    <location>
        <begin position="289"/>
        <end position="358"/>
    </location>
</feature>
<feature type="binding site" evidence="5">
    <location>
        <position position="71"/>
    </location>
    <ligand>
        <name>dimethylallyl diphosphate</name>
        <dbReference type="ChEBI" id="CHEBI:57623"/>
    </ligand>
</feature>
<feature type="binding site" evidence="5">
    <location>
        <position position="39"/>
    </location>
    <ligand>
        <name>dimethylallyl diphosphate</name>
        <dbReference type="ChEBI" id="CHEBI:57623"/>
    </ligand>
</feature>
<dbReference type="NCBIfam" id="NF000907">
    <property type="entry name" value="PRK00087.1"/>
    <property type="match status" value="1"/>
</dbReference>
<feature type="binding site" evidence="5">
    <location>
        <position position="121"/>
    </location>
    <ligand>
        <name>(2E)-4-hydroxy-3-methylbut-2-enyl diphosphate</name>
        <dbReference type="ChEBI" id="CHEBI:128753"/>
    </ligand>
</feature>
<feature type="binding site" evidence="5">
    <location>
        <position position="71"/>
    </location>
    <ligand>
        <name>isopentenyl diphosphate</name>
        <dbReference type="ChEBI" id="CHEBI:128769"/>
    </ligand>
</feature>
<dbReference type="CDD" id="cd13944">
    <property type="entry name" value="lytB_ispH"/>
    <property type="match status" value="1"/>
</dbReference>
<dbReference type="AlphaFoldDB" id="A0A1G7JN93"/>
<dbReference type="PRINTS" id="PR00681">
    <property type="entry name" value="RIBOSOMALS1"/>
</dbReference>
<reference evidence="8" key="1">
    <citation type="submission" date="2016-10" db="EMBL/GenBank/DDBJ databases">
        <authorList>
            <person name="Varghese N."/>
            <person name="Submissions S."/>
        </authorList>
    </citation>
    <scope>NUCLEOTIDE SEQUENCE [LARGE SCALE GENOMIC DNA]</scope>
    <source>
        <strain evidence="8">DSM 23256</strain>
    </source>
</reference>
<keyword evidence="2 5" id="KW-0479">Metal-binding</keyword>
<evidence type="ECO:0000256" key="2">
    <source>
        <dbReference type="ARBA" id="ARBA00022723"/>
    </source>
</evidence>
<dbReference type="NCBIfam" id="NF005208">
    <property type="entry name" value="PRK06676.1"/>
    <property type="match status" value="1"/>
</dbReference>
<dbReference type="CDD" id="cd05687">
    <property type="entry name" value="S1_RPS1_repeat_ec1_hs1"/>
    <property type="match status" value="1"/>
</dbReference>
<feature type="binding site" evidence="5">
    <location>
        <position position="71"/>
    </location>
    <ligand>
        <name>(2E)-4-hydroxy-3-methylbut-2-enyl diphosphate</name>
        <dbReference type="ChEBI" id="CHEBI:128753"/>
    </ligand>
</feature>
<feature type="binding site" evidence="5">
    <location>
        <position position="159"/>
    </location>
    <ligand>
        <name>(2E)-4-hydroxy-3-methylbut-2-enyl diphosphate</name>
        <dbReference type="ChEBI" id="CHEBI:128753"/>
    </ligand>
</feature>
<dbReference type="NCBIfam" id="NF002187">
    <property type="entry name" value="PRK01045.1-1"/>
    <property type="match status" value="1"/>
</dbReference>
<feature type="binding site" evidence="5">
    <location>
        <position position="217"/>
    </location>
    <ligand>
        <name>(2E)-4-hydroxy-3-methylbut-2-enyl diphosphate</name>
        <dbReference type="ChEBI" id="CHEBI:128753"/>
    </ligand>
</feature>
<feature type="binding site" evidence="5">
    <location>
        <position position="187"/>
    </location>
    <ligand>
        <name>[4Fe-4S] cluster</name>
        <dbReference type="ChEBI" id="CHEBI:49883"/>
    </ligand>
</feature>
<dbReference type="GO" id="GO:0005737">
    <property type="term" value="C:cytoplasm"/>
    <property type="evidence" value="ECO:0007669"/>
    <property type="project" value="UniProtKB-ARBA"/>
</dbReference>
<keyword evidence="8" id="KW-1185">Reference proteome</keyword>
<dbReference type="RefSeq" id="WP_093688668.1">
    <property type="nucleotide sequence ID" value="NZ_FNBU01000005.1"/>
</dbReference>
<dbReference type="GO" id="GO:0016114">
    <property type="term" value="P:terpenoid biosynthetic process"/>
    <property type="evidence" value="ECO:0007669"/>
    <property type="project" value="UniProtKB-UniRule"/>
</dbReference>
<dbReference type="GO" id="GO:0051539">
    <property type="term" value="F:4 iron, 4 sulfur cluster binding"/>
    <property type="evidence" value="ECO:0007669"/>
    <property type="project" value="UniProtKB-UniRule"/>
</dbReference>
<dbReference type="NCBIfam" id="TIGR00216">
    <property type="entry name" value="ispH_lytB"/>
    <property type="match status" value="1"/>
</dbReference>
<feature type="binding site" evidence="5">
    <location>
        <position position="259"/>
    </location>
    <ligand>
        <name>(2E)-4-hydroxy-3-methylbut-2-enyl diphosphate</name>
        <dbReference type="ChEBI" id="CHEBI:128753"/>
    </ligand>
</feature>
<protein>
    <recommendedName>
        <fullName evidence="5">4-hydroxy-3-methylbut-2-enyl diphosphate reductase</fullName>
        <shortName evidence="5">HMBPP reductase</shortName>
        <ecNumber evidence="5">1.17.7.4</ecNumber>
    </recommendedName>
</protein>
<evidence type="ECO:0000256" key="1">
    <source>
        <dbReference type="ARBA" id="ARBA00022485"/>
    </source>
</evidence>
<dbReference type="PANTHER" id="PTHR30426">
    <property type="entry name" value="4-HYDROXY-3-METHYLBUT-2-ENYL DIPHOSPHATE REDUCTASE"/>
    <property type="match status" value="1"/>
</dbReference>
<dbReference type="Gene3D" id="2.40.50.140">
    <property type="entry name" value="Nucleic acid-binding proteins"/>
    <property type="match status" value="4"/>
</dbReference>
<feature type="binding site" evidence="5">
    <location>
        <position position="217"/>
    </location>
    <ligand>
        <name>dimethylallyl diphosphate</name>
        <dbReference type="ChEBI" id="CHEBI:57623"/>
    </ligand>
</feature>
<feature type="binding site" evidence="5">
    <location>
        <position position="215"/>
    </location>
    <ligand>
        <name>dimethylallyl diphosphate</name>
        <dbReference type="ChEBI" id="CHEBI:57623"/>
    </ligand>
</feature>
<sequence>MKIILAEHRGFCYGVKRAVETANTCIGQGPAYTLGPIIHNPQLVQRLAEQGVAMANDLDQIPAGRVIIRSHGVGPEVYDQAKARGLEIVDATCPHVRKAQQAARQLAEKGYYIVVVGEPNHPEVKSIVAWAGERVAVVETAADAQNLPFYERLGVVVQTTFASDQFNAIVDILKTKCLEIEVSRTICVATDQRQQAAVELARKVDVMVVVGGKNSANTSRLAELCRLQGCPTYHVETAQELKMDWFTGVQAVGLTAGASTPDWIIEEVYSKMQEFDQLLHQDMKPLEPGVILKGRVVGVRKDEVFVDIGHKGEGVIPLTELAYPMPENASDVVSEGDEIDVYVLAPEDNDGPVKLSKIKADNIVAWEKLQAAAQANETVTGKVTAVVKGGLAVSVYGVRGFVPASQVAVQHVADLTPYVGQTLELLPIEIDQAKQKIVLSRRKVLEQEQQRRTEELFARLEEGQIVTGTVSRITDFGVFVDLGGVDGLIHISDLSWHRIKDPREVVNIGDQVQVFVQKVDPKAKRISLSLKRVQRDPWYDAVEELREGMTVAGKVTKLAKFGAFVEVKPGVEGLVHLSELADRRVASAQEVVTAGQTVTVKILGIDKENKRIALSIAQAQQDAERADYQRFLSQKADTFGMTIGEKFGHLFGRK</sequence>
<dbReference type="GO" id="GO:0003729">
    <property type="term" value="F:mRNA binding"/>
    <property type="evidence" value="ECO:0007669"/>
    <property type="project" value="UniProtKB-ARBA"/>
</dbReference>
<feature type="binding site" evidence="5">
    <location>
        <position position="259"/>
    </location>
    <ligand>
        <name>isopentenyl diphosphate</name>
        <dbReference type="ChEBI" id="CHEBI:128769"/>
    </ligand>
</feature>
<dbReference type="PROSITE" id="PS50126">
    <property type="entry name" value="S1"/>
    <property type="match status" value="4"/>
</dbReference>
<dbReference type="OrthoDB" id="9804077at2"/>
<gene>
    <name evidence="5" type="primary">ispH</name>
    <name evidence="7" type="ORF">SAMN05660235_00990</name>
</gene>
<dbReference type="STRING" id="1123285.SAMN05660235_00990"/>
<feature type="binding site" evidence="5">
    <location>
        <position position="93"/>
    </location>
    <ligand>
        <name>[4Fe-4S] cluster</name>
        <dbReference type="ChEBI" id="CHEBI:49883"/>
    </ligand>
</feature>
<dbReference type="UniPathway" id="UPA00059">
    <property type="reaction ID" value="UER00105"/>
</dbReference>
<dbReference type="GO" id="GO:0046872">
    <property type="term" value="F:metal ion binding"/>
    <property type="evidence" value="ECO:0007669"/>
    <property type="project" value="UniProtKB-KW"/>
</dbReference>
<dbReference type="GO" id="GO:0050992">
    <property type="term" value="P:dimethylallyl diphosphate biosynthetic process"/>
    <property type="evidence" value="ECO:0007669"/>
    <property type="project" value="UniProtKB-UniRule"/>
</dbReference>
<accession>A0A1G7JN93</accession>
<feature type="binding site" evidence="5">
    <location>
        <position position="121"/>
    </location>
    <ligand>
        <name>isopentenyl diphosphate</name>
        <dbReference type="ChEBI" id="CHEBI:128769"/>
    </ligand>
</feature>
<dbReference type="GO" id="GO:0019288">
    <property type="term" value="P:isopentenyl diphosphate biosynthetic process, methylerythritol 4-phosphate pathway"/>
    <property type="evidence" value="ECO:0007669"/>
    <property type="project" value="UniProtKB-UniRule"/>
</dbReference>
<dbReference type="Gene3D" id="3.40.1010.20">
    <property type="entry name" value="4-hydroxy-3-methylbut-2-enyl diphosphate reductase, catalytic domain"/>
    <property type="match status" value="2"/>
</dbReference>
<comment type="catalytic activity">
    <reaction evidence="5">
        <text>dimethylallyl diphosphate + 2 oxidized [2Fe-2S]-[ferredoxin] + H2O = (2E)-4-hydroxy-3-methylbut-2-enyl diphosphate + 2 reduced [2Fe-2S]-[ferredoxin] + 2 H(+)</text>
        <dbReference type="Rhea" id="RHEA:24825"/>
        <dbReference type="Rhea" id="RHEA-COMP:10000"/>
        <dbReference type="Rhea" id="RHEA-COMP:10001"/>
        <dbReference type="ChEBI" id="CHEBI:15377"/>
        <dbReference type="ChEBI" id="CHEBI:15378"/>
        <dbReference type="ChEBI" id="CHEBI:33737"/>
        <dbReference type="ChEBI" id="CHEBI:33738"/>
        <dbReference type="ChEBI" id="CHEBI:57623"/>
        <dbReference type="ChEBI" id="CHEBI:128753"/>
        <dbReference type="EC" id="1.17.7.4"/>
    </reaction>
</comment>
<feature type="domain" description="S1 motif" evidence="6">
    <location>
        <begin position="376"/>
        <end position="442"/>
    </location>
</feature>
<feature type="binding site" evidence="5">
    <location>
        <position position="39"/>
    </location>
    <ligand>
        <name>(2E)-4-hydroxy-3-methylbut-2-enyl diphosphate</name>
        <dbReference type="ChEBI" id="CHEBI:128753"/>
    </ligand>
</feature>
<dbReference type="Gene3D" id="3.40.50.11270">
    <property type="match status" value="1"/>
</dbReference>
<dbReference type="EMBL" id="FNBU01000005">
    <property type="protein sequence ID" value="SDF25929.1"/>
    <property type="molecule type" value="Genomic_DNA"/>
</dbReference>
<comment type="pathway">
    <text evidence="5">Isoprenoid biosynthesis; dimethylallyl diphosphate biosynthesis; dimethylallyl diphosphate from (2E)-4-hydroxy-3-methylbutenyl diphosphate: step 1/1.</text>
</comment>
<dbReference type="InterPro" id="IPR012340">
    <property type="entry name" value="NA-bd_OB-fold"/>
</dbReference>
<dbReference type="InterPro" id="IPR003029">
    <property type="entry name" value="S1_domain"/>
</dbReference>
<comment type="caution">
    <text evidence="5">Lacks conserved residue(s) required for the propagation of feature annotation.</text>
</comment>
<feature type="binding site" evidence="5">
    <location>
        <position position="39"/>
    </location>
    <ligand>
        <name>isopentenyl diphosphate</name>
        <dbReference type="ChEBI" id="CHEBI:128769"/>
    </ligand>
</feature>
<dbReference type="EC" id="1.17.7.4" evidence="5"/>
<keyword evidence="1 5" id="KW-0004">4Fe-4S</keyword>
<keyword evidence="5" id="KW-0560">Oxidoreductase</keyword>
<evidence type="ECO:0000256" key="4">
    <source>
        <dbReference type="ARBA" id="ARBA00023014"/>
    </source>
</evidence>
<comment type="function">
    <text evidence="5">Catalyzes the conversion of 1-hydroxy-2-methyl-2-(E)-butenyl 4-diphosphate (HMBPP) into a mixture of isopentenyl diphosphate (IPP) and dimethylallyl diphosphate (DMAPP). Acts in the terminal step of the DOXP/MEP pathway for isoprenoid precursor biosynthesis.</text>
</comment>
<comment type="similarity">
    <text evidence="5">Belongs to the IspH family.</text>
</comment>
<organism evidence="7 8">
    <name type="scientific">Sporolituus thermophilus DSM 23256</name>
    <dbReference type="NCBI Taxonomy" id="1123285"/>
    <lineage>
        <taxon>Bacteria</taxon>
        <taxon>Bacillati</taxon>
        <taxon>Bacillota</taxon>
        <taxon>Negativicutes</taxon>
        <taxon>Selenomonadales</taxon>
        <taxon>Sporomusaceae</taxon>
        <taxon>Sporolituus</taxon>
    </lineage>
</organism>
<evidence type="ECO:0000313" key="7">
    <source>
        <dbReference type="EMBL" id="SDF25929.1"/>
    </source>
</evidence>
<comment type="cofactor">
    <cofactor evidence="5">
        <name>[4Fe-4S] cluster</name>
        <dbReference type="ChEBI" id="CHEBI:49883"/>
    </cofactor>
    <text evidence="5">Binds 1 [4Fe-4S] cluster per subunit.</text>
</comment>
<feature type="binding site" evidence="5">
    <location>
        <position position="215"/>
    </location>
    <ligand>
        <name>(2E)-4-hydroxy-3-methylbut-2-enyl diphosphate</name>
        <dbReference type="ChEBI" id="CHEBI:128753"/>
    </ligand>
</feature>
<dbReference type="InterPro" id="IPR035104">
    <property type="entry name" value="Ribosomal_protein_S1-like"/>
</dbReference>
<evidence type="ECO:0000313" key="8">
    <source>
        <dbReference type="Proteomes" id="UP000243333"/>
    </source>
</evidence>
<dbReference type="CDD" id="cd05688">
    <property type="entry name" value="S1_RPS1_repeat_ec3"/>
    <property type="match status" value="1"/>
</dbReference>
<dbReference type="SUPFAM" id="SSF50249">
    <property type="entry name" value="Nucleic acid-binding proteins"/>
    <property type="match status" value="4"/>
</dbReference>
<dbReference type="UniPathway" id="UPA00056">
    <property type="reaction ID" value="UER00097"/>
</dbReference>
<name>A0A1G7JN93_9FIRM</name>
<feature type="binding site" evidence="5">
    <location>
        <position position="215"/>
    </location>
    <ligand>
        <name>isopentenyl diphosphate</name>
        <dbReference type="ChEBI" id="CHEBI:128769"/>
    </ligand>
</feature>
<dbReference type="Proteomes" id="UP000243333">
    <property type="component" value="Unassembled WGS sequence"/>
</dbReference>
<evidence type="ECO:0000259" key="6">
    <source>
        <dbReference type="PROSITE" id="PS50126"/>
    </source>
</evidence>
<keyword evidence="3 5" id="KW-0408">Iron</keyword>
<dbReference type="SMART" id="SM00316">
    <property type="entry name" value="S1"/>
    <property type="match status" value="4"/>
</dbReference>
<feature type="binding site" evidence="5">
    <location>
        <position position="217"/>
    </location>
    <ligand>
        <name>isopentenyl diphosphate</name>
        <dbReference type="ChEBI" id="CHEBI:128769"/>
    </ligand>
</feature>
<feature type="active site" description="Proton donor" evidence="5">
    <location>
        <position position="123"/>
    </location>
</feature>
<dbReference type="InterPro" id="IPR003451">
    <property type="entry name" value="LytB/IspH"/>
</dbReference>
<feature type="binding site" evidence="5">
    <location>
        <position position="259"/>
    </location>
    <ligand>
        <name>dimethylallyl diphosphate</name>
        <dbReference type="ChEBI" id="CHEBI:57623"/>
    </ligand>
</feature>